<evidence type="ECO:0000256" key="1">
    <source>
        <dbReference type="SAM" id="Coils"/>
    </source>
</evidence>
<keyword evidence="3" id="KW-1185">Reference proteome</keyword>
<proteinExistence type="predicted"/>
<comment type="caution">
    <text evidence="2">The sequence shown here is derived from an EMBL/GenBank/DDBJ whole genome shotgun (WGS) entry which is preliminary data.</text>
</comment>
<name>A0ABR2UQA0_9PEZI</name>
<accession>A0ABR2UQA0</accession>
<evidence type="ECO:0000313" key="3">
    <source>
        <dbReference type="Proteomes" id="UP001408356"/>
    </source>
</evidence>
<feature type="coiled-coil region" evidence="1">
    <location>
        <begin position="81"/>
        <end position="108"/>
    </location>
</feature>
<dbReference type="Proteomes" id="UP001408356">
    <property type="component" value="Unassembled WGS sequence"/>
</dbReference>
<sequence length="837" mass="95267">MDPLTILGAAAASAQIASSVVKGVLRTAQLFKEINQAPSQALDLLSYIEREVTAANRLLRPDSPVFSQLSTSQYAQLCPYAIDARKALEAVQKVLQALEDDHKNSEGKLVPRVWKSIVTAKVVRDIESDLKVIERLNTSLIRELNVSGFETQSVLRGQSEQILELASVSSARADVAYESLNLTSTLQTQAIENVSKSITSFSQGLDTVRQEGSNHHGTLKQSIDSTKVELADVRQDLGVLKSNSEIANVTVTDIKSMVSGQSIALESQMEIKNKALVELIREQSLLDRTAILADVRNELRTQLMGASAPYQRTPQELTRTKDSVFELNLTAGTATYSYSAIPSVGQINREGLTYSSSSPWKCTCRQGRSTKVWTYGKMGLRIENQNIRHCPVHGKVHSWSYAIQAKLGPWLNGVLEFTLGLQRYGHNWSPQTPLKFRATVKRGDSLLFTLFDEFVATCPQLQILGSEAECEYSDKVVCRQAKRHRLLLWNKEATERHMARLVRSIREVISSGRASGSDVDEQGHTLLMEIFYLMFLFKHDANHYSIYLMDLLELARISQVDPMAVAPMNYAYSPNFYYALPKSKKSTAFYLYYVMEFSNLSDQFVARIMEQYDGIIDSLGEQEQGSWRWGSLKLFTHHPSIAEEWGYSRRRLAIIRRCLADLRDSFSEGDVRYNDRFQFSDMELAVEFAEIRSESHESATQLEQLMKTYKMLRVALIEVPLEKFWVIWWGITDEIVLPLLKEEACKRGRPVWSPLGPPYLDAFIAEKAQKRVDRWAVVLKNAGYRGWNFEDVIKVHFEPFLLHAEAYRQRKLSFKRHRRMTKPKVNLRMRAYSTSQM</sequence>
<reference evidence="2 3" key="1">
    <citation type="journal article" date="2024" name="J. Plant Pathol.">
        <title>Sequence and assembly of the genome of Seiridium unicorne, isolate CBS 538.82, causal agent of cypress canker disease.</title>
        <authorList>
            <person name="Scali E."/>
            <person name="Rocca G.D."/>
            <person name="Danti R."/>
            <person name="Garbelotto M."/>
            <person name="Barberini S."/>
            <person name="Baroncelli R."/>
            <person name="Emiliani G."/>
        </authorList>
    </citation>
    <scope>NUCLEOTIDE SEQUENCE [LARGE SCALE GENOMIC DNA]</scope>
    <source>
        <strain evidence="2 3">BM-138-508</strain>
    </source>
</reference>
<keyword evidence="1" id="KW-0175">Coiled coil</keyword>
<organism evidence="2 3">
    <name type="scientific">Seiridium unicorne</name>
    <dbReference type="NCBI Taxonomy" id="138068"/>
    <lineage>
        <taxon>Eukaryota</taxon>
        <taxon>Fungi</taxon>
        <taxon>Dikarya</taxon>
        <taxon>Ascomycota</taxon>
        <taxon>Pezizomycotina</taxon>
        <taxon>Sordariomycetes</taxon>
        <taxon>Xylariomycetidae</taxon>
        <taxon>Amphisphaeriales</taxon>
        <taxon>Sporocadaceae</taxon>
        <taxon>Seiridium</taxon>
    </lineage>
</organism>
<evidence type="ECO:0000313" key="2">
    <source>
        <dbReference type="EMBL" id="KAK9416809.1"/>
    </source>
</evidence>
<gene>
    <name evidence="2" type="ORF">SUNI508_09507</name>
</gene>
<protein>
    <submittedName>
        <fullName evidence="2">Fungal N-terminal domain-containing protein</fullName>
    </submittedName>
</protein>
<dbReference type="EMBL" id="JARVKF010000404">
    <property type="protein sequence ID" value="KAK9416809.1"/>
    <property type="molecule type" value="Genomic_DNA"/>
</dbReference>